<gene>
    <name evidence="1" type="ORF">NSPWAT_1408</name>
</gene>
<evidence type="ECO:0000313" key="1">
    <source>
        <dbReference type="EMBL" id="CAI2718267.1"/>
    </source>
</evidence>
<accession>A0ABM9HDM6</accession>
<dbReference type="Proteomes" id="UP001157733">
    <property type="component" value="Chromosome"/>
</dbReference>
<reference evidence="1 2" key="1">
    <citation type="submission" date="2022-09" db="EMBL/GenBank/DDBJ databases">
        <authorList>
            <person name="Kop L."/>
        </authorList>
    </citation>
    <scope>NUCLEOTIDE SEQUENCE [LARGE SCALE GENOMIC DNA]</scope>
    <source>
        <strain evidence="1 2">347</strain>
    </source>
</reference>
<protein>
    <submittedName>
        <fullName evidence="1">Uncharacterized protein</fullName>
    </submittedName>
</protein>
<dbReference type="InterPro" id="IPR036291">
    <property type="entry name" value="NAD(P)-bd_dom_sf"/>
</dbReference>
<keyword evidence="2" id="KW-1185">Reference proteome</keyword>
<dbReference type="Gene3D" id="3.40.50.720">
    <property type="entry name" value="NAD(P)-binding Rossmann-like Domain"/>
    <property type="match status" value="1"/>
</dbReference>
<name>A0ABM9HDM6_9BACT</name>
<dbReference type="EMBL" id="OX336137">
    <property type="protein sequence ID" value="CAI2718267.1"/>
    <property type="molecule type" value="Genomic_DNA"/>
</dbReference>
<evidence type="ECO:0000313" key="2">
    <source>
        <dbReference type="Proteomes" id="UP001157733"/>
    </source>
</evidence>
<dbReference type="RefSeq" id="WP_282011172.1">
    <property type="nucleotide sequence ID" value="NZ_OX336137.1"/>
</dbReference>
<sequence length="267" mass="29513">MANYLVIGGTGVMGKAAMEAVRETYGKDAHIIANWYAKEDTGIEIEGADQTVFGDVTDPKCREQLKQAGGGEFEYLFYATALGAVGFAIKETTPEQIKDSNRVSFDPMVALEQEMDIGTVVSYSTFYTTRHQLGSYGAMGYSKEALEKYTVEPGKSKHACIRAGLFESQSSRGIKLLLRKTAKDLNNLRDPLIRSYFEGVSTKDGVDNYLNGIIQEEKELFGDSPTREANLKQAHLELLKATPPVFVNVCGAKIWLTHEPLLLKDHI</sequence>
<organism evidence="1 2">
    <name type="scientific">Nitrospina watsonii</name>
    <dbReference type="NCBI Taxonomy" id="1323948"/>
    <lineage>
        <taxon>Bacteria</taxon>
        <taxon>Pseudomonadati</taxon>
        <taxon>Nitrospinota/Tectimicrobiota group</taxon>
        <taxon>Nitrospinota</taxon>
        <taxon>Nitrospinia</taxon>
        <taxon>Nitrospinales</taxon>
        <taxon>Nitrospinaceae</taxon>
        <taxon>Nitrospina</taxon>
    </lineage>
</organism>
<dbReference type="SUPFAM" id="SSF51735">
    <property type="entry name" value="NAD(P)-binding Rossmann-fold domains"/>
    <property type="match status" value="1"/>
</dbReference>
<proteinExistence type="predicted"/>